<dbReference type="Proteomes" id="UP001063166">
    <property type="component" value="Unassembled WGS sequence"/>
</dbReference>
<protein>
    <submittedName>
        <fullName evidence="1">Uncharacterized protein</fullName>
    </submittedName>
</protein>
<accession>A0A9P3PTL6</accession>
<dbReference type="EMBL" id="BRPK01000009">
    <property type="protein sequence ID" value="GLB41294.1"/>
    <property type="molecule type" value="Genomic_DNA"/>
</dbReference>
<proteinExistence type="predicted"/>
<reference evidence="1" key="1">
    <citation type="submission" date="2022-07" db="EMBL/GenBank/DDBJ databases">
        <title>The genome of Lyophyllum shimeji provides insight into the initial evolution of ectomycorrhizal fungal genome.</title>
        <authorList>
            <person name="Kobayashi Y."/>
            <person name="Shibata T."/>
            <person name="Hirakawa H."/>
            <person name="Shigenobu S."/>
            <person name="Nishiyama T."/>
            <person name="Yamada A."/>
            <person name="Hasebe M."/>
            <person name="Kawaguchi M."/>
        </authorList>
    </citation>
    <scope>NUCLEOTIDE SEQUENCE</scope>
    <source>
        <strain evidence="1">AT787</strain>
    </source>
</reference>
<organism evidence="1 2">
    <name type="scientific">Lyophyllum shimeji</name>
    <name type="common">Hon-shimeji</name>
    <name type="synonym">Tricholoma shimeji</name>
    <dbReference type="NCBI Taxonomy" id="47721"/>
    <lineage>
        <taxon>Eukaryota</taxon>
        <taxon>Fungi</taxon>
        <taxon>Dikarya</taxon>
        <taxon>Basidiomycota</taxon>
        <taxon>Agaricomycotina</taxon>
        <taxon>Agaricomycetes</taxon>
        <taxon>Agaricomycetidae</taxon>
        <taxon>Agaricales</taxon>
        <taxon>Tricholomatineae</taxon>
        <taxon>Lyophyllaceae</taxon>
        <taxon>Lyophyllum</taxon>
    </lineage>
</organism>
<keyword evidence="2" id="KW-1185">Reference proteome</keyword>
<evidence type="ECO:0000313" key="1">
    <source>
        <dbReference type="EMBL" id="GLB41294.1"/>
    </source>
</evidence>
<dbReference type="AlphaFoldDB" id="A0A9P3PTL6"/>
<sequence length="74" mass="8275">MRASLRTKDFGLSSTSRGGNSGCVWIYPTDTDQWYSNHSDQLPVVHEFSSPTWRPSFVCTAGLPNITTDKGRPR</sequence>
<evidence type="ECO:0000313" key="2">
    <source>
        <dbReference type="Proteomes" id="UP001063166"/>
    </source>
</evidence>
<gene>
    <name evidence="1" type="ORF">LshimejAT787_0905090</name>
</gene>
<comment type="caution">
    <text evidence="1">The sequence shown here is derived from an EMBL/GenBank/DDBJ whole genome shotgun (WGS) entry which is preliminary data.</text>
</comment>
<name>A0A9P3PTL6_LYOSH</name>